<comment type="similarity">
    <text evidence="1">Belongs to the UDP-glycosyltransferase family.</text>
</comment>
<comment type="caution">
    <text evidence="5">The sequence shown here is derived from an EMBL/GenBank/DDBJ whole genome shotgun (WGS) entry which is preliminary data.</text>
</comment>
<dbReference type="PANTHER" id="PTHR11926:SF1560">
    <property type="entry name" value="UDP-GLYCOSYLTRANSFERASE 74E1-RELATED"/>
    <property type="match status" value="1"/>
</dbReference>
<dbReference type="EMBL" id="JAJJMA010223606">
    <property type="protein sequence ID" value="MCL7041419.1"/>
    <property type="molecule type" value="Genomic_DNA"/>
</dbReference>
<dbReference type="InterPro" id="IPR058980">
    <property type="entry name" value="Glyco_transf_N"/>
</dbReference>
<feature type="domain" description="Glycosyltransferase N-terminal" evidence="4">
    <location>
        <begin position="10"/>
        <end position="43"/>
    </location>
</feature>
<organism evidence="5 6">
    <name type="scientific">Papaver nudicaule</name>
    <name type="common">Iceland poppy</name>
    <dbReference type="NCBI Taxonomy" id="74823"/>
    <lineage>
        <taxon>Eukaryota</taxon>
        <taxon>Viridiplantae</taxon>
        <taxon>Streptophyta</taxon>
        <taxon>Embryophyta</taxon>
        <taxon>Tracheophyta</taxon>
        <taxon>Spermatophyta</taxon>
        <taxon>Magnoliopsida</taxon>
        <taxon>Ranunculales</taxon>
        <taxon>Papaveraceae</taxon>
        <taxon>Papaveroideae</taxon>
        <taxon>Papaver</taxon>
    </lineage>
</organism>
<dbReference type="GO" id="GO:0080044">
    <property type="term" value="F:quercetin 7-O-glucosyltransferase activity"/>
    <property type="evidence" value="ECO:0007669"/>
    <property type="project" value="TreeGrafter"/>
</dbReference>
<dbReference type="Pfam" id="PF00201">
    <property type="entry name" value="UDPGT"/>
    <property type="match status" value="1"/>
</dbReference>
<evidence type="ECO:0000256" key="3">
    <source>
        <dbReference type="SAM" id="Coils"/>
    </source>
</evidence>
<protein>
    <recommendedName>
        <fullName evidence="4">Glycosyltransferase N-terminal domain-containing protein</fullName>
    </recommendedName>
</protein>
<feature type="coiled-coil region" evidence="3">
    <location>
        <begin position="396"/>
        <end position="430"/>
    </location>
</feature>
<dbReference type="AlphaFoldDB" id="A0AA41VHR2"/>
<proteinExistence type="inferred from homology"/>
<evidence type="ECO:0000259" key="4">
    <source>
        <dbReference type="Pfam" id="PF26168"/>
    </source>
</evidence>
<keyword evidence="3" id="KW-0175">Coiled coil</keyword>
<evidence type="ECO:0000313" key="5">
    <source>
        <dbReference type="EMBL" id="MCL7041419.1"/>
    </source>
</evidence>
<evidence type="ECO:0000256" key="2">
    <source>
        <dbReference type="ARBA" id="ARBA00022679"/>
    </source>
</evidence>
<name>A0AA41VHR2_PAPNU</name>
<evidence type="ECO:0000313" key="6">
    <source>
        <dbReference type="Proteomes" id="UP001177140"/>
    </source>
</evidence>
<dbReference type="Pfam" id="PF26168">
    <property type="entry name" value="Glyco_transf_N"/>
    <property type="match status" value="1"/>
</dbReference>
<dbReference type="InterPro" id="IPR002213">
    <property type="entry name" value="UDP_glucos_trans"/>
</dbReference>
<dbReference type="GO" id="GO:0080043">
    <property type="term" value="F:quercetin 3-O-glucosyltransferase activity"/>
    <property type="evidence" value="ECO:0007669"/>
    <property type="project" value="TreeGrafter"/>
</dbReference>
<dbReference type="PANTHER" id="PTHR11926">
    <property type="entry name" value="GLUCOSYL/GLUCURONOSYL TRANSFERASES"/>
    <property type="match status" value="1"/>
</dbReference>
<accession>A0AA41VHR2</accession>
<reference evidence="5" key="1">
    <citation type="submission" date="2022-03" db="EMBL/GenBank/DDBJ databases">
        <title>A functionally conserved STORR gene fusion in Papaver species that diverged 16.8 million years ago.</title>
        <authorList>
            <person name="Catania T."/>
        </authorList>
    </citation>
    <scope>NUCLEOTIDE SEQUENCE</scope>
    <source>
        <strain evidence="5">S-191538</strain>
    </source>
</reference>
<dbReference type="Proteomes" id="UP001177140">
    <property type="component" value="Unassembled WGS sequence"/>
</dbReference>
<keyword evidence="6" id="KW-1185">Reference proteome</keyword>
<sequence>MDTKARESHVLVLPFPVQSHINPMIQFSKRLASKGLRVTLVTTFLLTASMHADTSPIRIESLCKDIDEGGTAKETESHGDRMKRYREVGAEDLQMLIEKQSRLGYPVKCLLYDSVIPWASKVAKELGLIGAAFYTQSCSVNAIYYTIYKGLIPTPIEVATVDIPGLPLLATEELPSFVYKIDSYPHTLSLCLNQFANMDDADWHFLNTFDKLEDEVVNWLAKQSPTRMMAIGPTIPSMYLDNSMEGNNNYGLDLFTLDSESYMNWLDMKAAASVVYVSFGSLASLTENQMEEICWALKNCNYHFLWVVRELEECKLPMKFVEWCRQLQVLAHKSIGCFVTHGGWNSTLEGLSSGVPMVAMHQSADQPTNAKFIEDVWRVGVRAKGDEEGIVVRQKLENCIREVMEGERRKDEMKRNALKWKELAKEAVDENGSSNKNIEEFVTRILCFSER</sequence>
<dbReference type="FunFam" id="3.40.50.2000:FF:000019">
    <property type="entry name" value="Glycosyltransferase"/>
    <property type="match status" value="1"/>
</dbReference>
<keyword evidence="2" id="KW-0808">Transferase</keyword>
<evidence type="ECO:0000256" key="1">
    <source>
        <dbReference type="ARBA" id="ARBA00009995"/>
    </source>
</evidence>
<dbReference type="CDD" id="cd03784">
    <property type="entry name" value="GT1_Gtf-like"/>
    <property type="match status" value="1"/>
</dbReference>
<gene>
    <name evidence="5" type="ORF">MKW94_003810</name>
</gene>
<dbReference type="Gene3D" id="3.40.50.2000">
    <property type="entry name" value="Glycogen Phosphorylase B"/>
    <property type="match status" value="2"/>
</dbReference>
<dbReference type="SUPFAM" id="SSF53756">
    <property type="entry name" value="UDP-Glycosyltransferase/glycogen phosphorylase"/>
    <property type="match status" value="1"/>
</dbReference>